<evidence type="ECO:0000313" key="3">
    <source>
        <dbReference type="EMBL" id="DAD72122.1"/>
    </source>
</evidence>
<organism evidence="3">
    <name type="scientific">Myoviridae sp. ctOyc4</name>
    <dbReference type="NCBI Taxonomy" id="2827606"/>
    <lineage>
        <taxon>Viruses</taxon>
        <taxon>Duplodnaviria</taxon>
        <taxon>Heunggongvirae</taxon>
        <taxon>Uroviricota</taxon>
        <taxon>Caudoviricetes</taxon>
    </lineage>
</organism>
<evidence type="ECO:0000256" key="2">
    <source>
        <dbReference type="SAM" id="MobiDB-lite"/>
    </source>
</evidence>
<evidence type="ECO:0000256" key="1">
    <source>
        <dbReference type="SAM" id="Coils"/>
    </source>
</evidence>
<reference evidence="3" key="1">
    <citation type="journal article" date="2021" name="Proc. Natl. Acad. Sci. U.S.A.">
        <title>A Catalog of Tens of Thousands of Viruses from Human Metagenomes Reveals Hidden Associations with Chronic Diseases.</title>
        <authorList>
            <person name="Tisza M.J."/>
            <person name="Buck C.B."/>
        </authorList>
    </citation>
    <scope>NUCLEOTIDE SEQUENCE</scope>
    <source>
        <strain evidence="3">CtOyc4</strain>
    </source>
</reference>
<protein>
    <submittedName>
        <fullName evidence="3">Uncharacterized protein</fullName>
    </submittedName>
</protein>
<dbReference type="EMBL" id="BK015894">
    <property type="protein sequence ID" value="DAD72122.1"/>
    <property type="molecule type" value="Genomic_DNA"/>
</dbReference>
<feature type="region of interest" description="Disordered" evidence="2">
    <location>
        <begin position="1"/>
        <end position="23"/>
    </location>
</feature>
<feature type="compositionally biased region" description="Basic and acidic residues" evidence="2">
    <location>
        <begin position="1"/>
        <end position="11"/>
    </location>
</feature>
<keyword evidence="1" id="KW-0175">Coiled coil</keyword>
<accession>A0A8S5LQB7</accession>
<sequence>MKVHGDNKPEKISAGSMPNKPGRAWVRLTLNAKQETDKDGHNSWVYDEYTTEVEDTPGLLDEVTANYDNLLREAKANEKSKADLVAENEELAAQNATLKQQVAALTDQQSFYEDCIAEMAEVVYA</sequence>
<feature type="coiled-coil region" evidence="1">
    <location>
        <begin position="60"/>
        <end position="108"/>
    </location>
</feature>
<proteinExistence type="predicted"/>
<name>A0A8S5LQB7_9CAUD</name>